<evidence type="ECO:0008006" key="4">
    <source>
        <dbReference type="Google" id="ProtNLM"/>
    </source>
</evidence>
<keyword evidence="1" id="KW-1133">Transmembrane helix</keyword>
<sequence length="76" mass="8558">MLRQMFTEHPRSIGMSWGEHGRGAARMGVAMILGGLACLVHALIPGLFVRTTSRLVDDLHAKTRHRNARFLNDYEI</sequence>
<dbReference type="Proteomes" id="UP000578569">
    <property type="component" value="Unassembled WGS sequence"/>
</dbReference>
<feature type="transmembrane region" description="Helical" evidence="1">
    <location>
        <begin position="24"/>
        <end position="44"/>
    </location>
</feature>
<dbReference type="RefSeq" id="WP_183932647.1">
    <property type="nucleotide sequence ID" value="NZ_JACICF010000001.1"/>
</dbReference>
<organism evidence="2 3">
    <name type="scientific">Sphingomicrobium lutaoense</name>
    <dbReference type="NCBI Taxonomy" id="515949"/>
    <lineage>
        <taxon>Bacteria</taxon>
        <taxon>Pseudomonadati</taxon>
        <taxon>Pseudomonadota</taxon>
        <taxon>Alphaproteobacteria</taxon>
        <taxon>Sphingomonadales</taxon>
        <taxon>Sphingomonadaceae</taxon>
        <taxon>Sphingomicrobium</taxon>
    </lineage>
</organism>
<evidence type="ECO:0000256" key="1">
    <source>
        <dbReference type="SAM" id="Phobius"/>
    </source>
</evidence>
<dbReference type="InterPro" id="IPR045936">
    <property type="entry name" value="DUF6356"/>
</dbReference>
<evidence type="ECO:0000313" key="3">
    <source>
        <dbReference type="Proteomes" id="UP000578569"/>
    </source>
</evidence>
<dbReference type="AlphaFoldDB" id="A0A839Z0W6"/>
<keyword evidence="1" id="KW-0812">Transmembrane</keyword>
<dbReference type="EMBL" id="JACICF010000001">
    <property type="protein sequence ID" value="MBB3763313.1"/>
    <property type="molecule type" value="Genomic_DNA"/>
</dbReference>
<keyword evidence="3" id="KW-1185">Reference proteome</keyword>
<reference evidence="2 3" key="1">
    <citation type="submission" date="2020-08" db="EMBL/GenBank/DDBJ databases">
        <title>Genomic Encyclopedia of Type Strains, Phase IV (KMG-IV): sequencing the most valuable type-strain genomes for metagenomic binning, comparative biology and taxonomic classification.</title>
        <authorList>
            <person name="Goeker M."/>
        </authorList>
    </citation>
    <scope>NUCLEOTIDE SEQUENCE [LARGE SCALE GENOMIC DNA]</scope>
    <source>
        <strain evidence="2 3">DSM 24194</strain>
    </source>
</reference>
<dbReference type="Pfam" id="PF19883">
    <property type="entry name" value="DUF6356"/>
    <property type="match status" value="1"/>
</dbReference>
<keyword evidence="1" id="KW-0472">Membrane</keyword>
<proteinExistence type="predicted"/>
<comment type="caution">
    <text evidence="2">The sequence shown here is derived from an EMBL/GenBank/DDBJ whole genome shotgun (WGS) entry which is preliminary data.</text>
</comment>
<accession>A0A839Z0W6</accession>
<name>A0A839Z0W6_9SPHN</name>
<gene>
    <name evidence="2" type="ORF">FHS50_000336</name>
</gene>
<protein>
    <recommendedName>
        <fullName evidence="4">Capsule biosynthesis protein</fullName>
    </recommendedName>
</protein>
<evidence type="ECO:0000313" key="2">
    <source>
        <dbReference type="EMBL" id="MBB3763313.1"/>
    </source>
</evidence>